<evidence type="ECO:0000313" key="4">
    <source>
        <dbReference type="Proteomes" id="UP001595617"/>
    </source>
</evidence>
<keyword evidence="3" id="KW-0449">Lipoprotein</keyword>
<sequence>MLMFKSKTMSLALGGLLLAAGMVAGGTQAQTLTAQEIMERVDTRYTGDSSVSRAQLILVDRNNRERVRDLRLLTLEEEGVTKGVTFFLSPTDVAGTAYLSYDYDASDDEAWLYLPALKQVRRVAAGDRSGSFMGSDFTYSDLNGTTLEWYDYRLLSDSEVVDGAPAWLIESTPKPEFRDRVLAETGYERSHLWIRQDNFVQVQGQIWVARGGRVKYFSARDLEEIDGIWTAKRIQMITTRNGNREHASVFQIHDVRYNEHNDPALFTTQAMQQGAN</sequence>
<feature type="chain" id="PRO_5047303184" evidence="1">
    <location>
        <begin position="30"/>
        <end position="276"/>
    </location>
</feature>
<protein>
    <submittedName>
        <fullName evidence="3">Outer membrane lipoprotein-sorting protein</fullName>
    </submittedName>
</protein>
<dbReference type="Proteomes" id="UP001595617">
    <property type="component" value="Unassembled WGS sequence"/>
</dbReference>
<dbReference type="InterPro" id="IPR033399">
    <property type="entry name" value="TP_0789-like"/>
</dbReference>
<keyword evidence="4" id="KW-1185">Reference proteome</keyword>
<dbReference type="RefSeq" id="WP_380697140.1">
    <property type="nucleotide sequence ID" value="NZ_JBHRYR010000003.1"/>
</dbReference>
<evidence type="ECO:0000259" key="2">
    <source>
        <dbReference type="Pfam" id="PF17131"/>
    </source>
</evidence>
<evidence type="ECO:0000313" key="3">
    <source>
        <dbReference type="EMBL" id="MFC3853720.1"/>
    </source>
</evidence>
<keyword evidence="1" id="KW-0732">Signal</keyword>
<comment type="caution">
    <text evidence="3">The sequence shown here is derived from an EMBL/GenBank/DDBJ whole genome shotgun (WGS) entry which is preliminary data.</text>
</comment>
<name>A0ABV8A014_9GAMM</name>
<feature type="domain" description="Uncharacterized protein TP-0789" evidence="2">
    <location>
        <begin position="81"/>
        <end position="272"/>
    </location>
</feature>
<feature type="signal peptide" evidence="1">
    <location>
        <begin position="1"/>
        <end position="29"/>
    </location>
</feature>
<dbReference type="Pfam" id="PF17131">
    <property type="entry name" value="LolA_like"/>
    <property type="match status" value="1"/>
</dbReference>
<accession>A0ABV8A014</accession>
<evidence type="ECO:0000256" key="1">
    <source>
        <dbReference type="SAM" id="SignalP"/>
    </source>
</evidence>
<gene>
    <name evidence="3" type="ORF">ACFOOG_12825</name>
</gene>
<dbReference type="EMBL" id="JBHRYR010000003">
    <property type="protein sequence ID" value="MFC3853720.1"/>
    <property type="molecule type" value="Genomic_DNA"/>
</dbReference>
<organism evidence="3 4">
    <name type="scientific">Saccharospirillum mangrovi</name>
    <dbReference type="NCBI Taxonomy" id="2161747"/>
    <lineage>
        <taxon>Bacteria</taxon>
        <taxon>Pseudomonadati</taxon>
        <taxon>Pseudomonadota</taxon>
        <taxon>Gammaproteobacteria</taxon>
        <taxon>Oceanospirillales</taxon>
        <taxon>Saccharospirillaceae</taxon>
        <taxon>Saccharospirillum</taxon>
    </lineage>
</organism>
<reference evidence="4" key="1">
    <citation type="journal article" date="2019" name="Int. J. Syst. Evol. Microbiol.">
        <title>The Global Catalogue of Microorganisms (GCM) 10K type strain sequencing project: providing services to taxonomists for standard genome sequencing and annotation.</title>
        <authorList>
            <consortium name="The Broad Institute Genomics Platform"/>
            <consortium name="The Broad Institute Genome Sequencing Center for Infectious Disease"/>
            <person name="Wu L."/>
            <person name="Ma J."/>
        </authorList>
    </citation>
    <scope>NUCLEOTIDE SEQUENCE [LARGE SCALE GENOMIC DNA]</scope>
    <source>
        <strain evidence="4">IBRC 10765</strain>
    </source>
</reference>
<dbReference type="Gene3D" id="2.50.20.10">
    <property type="entry name" value="Lipoprotein localisation LolA/LolB/LppX"/>
    <property type="match status" value="1"/>
</dbReference>
<dbReference type="CDD" id="cd16329">
    <property type="entry name" value="LolA_like"/>
    <property type="match status" value="1"/>
</dbReference>
<proteinExistence type="predicted"/>